<dbReference type="Gene3D" id="1.10.10.10">
    <property type="entry name" value="Winged helix-like DNA-binding domain superfamily/Winged helix DNA-binding domain"/>
    <property type="match status" value="1"/>
</dbReference>
<dbReference type="InterPro" id="IPR041143">
    <property type="entry name" value="YgxA_HTH"/>
</dbReference>
<feature type="domain" description="Nucleotidyltransferase-like" evidence="1">
    <location>
        <begin position="14"/>
        <end position="116"/>
    </location>
</feature>
<evidence type="ECO:0000259" key="2">
    <source>
        <dbReference type="Pfam" id="PF18576"/>
    </source>
</evidence>
<protein>
    <recommendedName>
        <fullName evidence="6">Nucleotidyltransferase-like domain-containing protein</fullName>
    </recommendedName>
</protein>
<dbReference type="HOGENOM" id="CLU_066613_0_0_9"/>
<dbReference type="InterPro" id="IPR054515">
    <property type="entry name" value="YgxA-like_substrate-bd"/>
</dbReference>
<organism evidence="4 5">
    <name type="scientific">Thermobacillus composti (strain DSM 18247 / JCM 13945 / KWC4)</name>
    <dbReference type="NCBI Taxonomy" id="717605"/>
    <lineage>
        <taxon>Bacteria</taxon>
        <taxon>Bacillati</taxon>
        <taxon>Bacillota</taxon>
        <taxon>Bacilli</taxon>
        <taxon>Bacillales</taxon>
        <taxon>Paenibacillaceae</taxon>
        <taxon>Thermobacillus</taxon>
    </lineage>
</organism>
<feature type="domain" description="YgxA-like substrate binding" evidence="3">
    <location>
        <begin position="119"/>
        <end position="216"/>
    </location>
</feature>
<dbReference type="KEGG" id="tco:Theco_2910"/>
<dbReference type="STRING" id="717605.Theco_2910"/>
<dbReference type="Pfam" id="PF22339">
    <property type="entry name" value="YgxA-like_sub_bind"/>
    <property type="match status" value="1"/>
</dbReference>
<dbReference type="Gene3D" id="3.30.460.10">
    <property type="entry name" value="Beta Polymerase, domain 2"/>
    <property type="match status" value="1"/>
</dbReference>
<dbReference type="Pfam" id="PF18576">
    <property type="entry name" value="HTH_52"/>
    <property type="match status" value="1"/>
</dbReference>
<dbReference type="eggNOG" id="ENOG502Z8VM">
    <property type="taxonomic scope" value="Bacteria"/>
</dbReference>
<evidence type="ECO:0000313" key="5">
    <source>
        <dbReference type="Proteomes" id="UP000010795"/>
    </source>
</evidence>
<feature type="domain" description="YgxA-like helix-turn-helix" evidence="2">
    <location>
        <begin position="224"/>
        <end position="269"/>
    </location>
</feature>
<dbReference type="Proteomes" id="UP000010795">
    <property type="component" value="Chromosome"/>
</dbReference>
<dbReference type="InterPro" id="IPR029348">
    <property type="entry name" value="NTF-like"/>
</dbReference>
<name>L0EGQ5_THECK</name>
<dbReference type="EMBL" id="CP003255">
    <property type="protein sequence ID" value="AGA58977.1"/>
    <property type="molecule type" value="Genomic_DNA"/>
</dbReference>
<dbReference type="InterPro" id="IPR043519">
    <property type="entry name" value="NT_sf"/>
</dbReference>
<dbReference type="RefSeq" id="WP_015255716.1">
    <property type="nucleotide sequence ID" value="NC_019897.1"/>
</dbReference>
<dbReference type="InterPro" id="IPR036388">
    <property type="entry name" value="WH-like_DNA-bd_sf"/>
</dbReference>
<reference evidence="5" key="1">
    <citation type="submission" date="2012-01" db="EMBL/GenBank/DDBJ databases">
        <title>Complete sequence of chromosome of Thermobacillus composti KWC4.</title>
        <authorList>
            <person name="Lucas S."/>
            <person name="Han J."/>
            <person name="Lapidus A."/>
            <person name="Cheng J.-F."/>
            <person name="Goodwin L."/>
            <person name="Pitluck S."/>
            <person name="Peters L."/>
            <person name="Ovchinnikova G."/>
            <person name="Teshima H."/>
            <person name="Detter J.C."/>
            <person name="Han C."/>
            <person name="Tapia R."/>
            <person name="Land M."/>
            <person name="Hauser L."/>
            <person name="Kyrpides N."/>
            <person name="Ivanova N."/>
            <person name="Pagani I."/>
            <person name="Anderson I."/>
            <person name="Woyke T."/>
        </authorList>
    </citation>
    <scope>NUCLEOTIDE SEQUENCE [LARGE SCALE GENOMIC DNA]</scope>
    <source>
        <strain evidence="5">DSM 18247 / JCM 13945 / KWC4</strain>
    </source>
</reference>
<accession>L0EGQ5</accession>
<evidence type="ECO:0008006" key="6">
    <source>
        <dbReference type="Google" id="ProtNLM"/>
    </source>
</evidence>
<gene>
    <name evidence="4" type="ordered locus">Theco_2910</name>
</gene>
<evidence type="ECO:0000259" key="3">
    <source>
        <dbReference type="Pfam" id="PF22339"/>
    </source>
</evidence>
<evidence type="ECO:0000313" key="4">
    <source>
        <dbReference type="EMBL" id="AGA58977.1"/>
    </source>
</evidence>
<sequence>MDTARCLQWIQDAPGLIGVMLIDNPYRYNPLIDGLDLLLLAVVERDGRERSVRHVRKEGKRVQIRTVAAAALDEWIAGVESRSIIPWIVRGEILMDRDGYLERVKQRVIDFPEELRRQKLAAEFSAFLRTFLHAKQDLQDGNILDAHSNVLAALHHWAHISLIEDGVHPELTVWAQMKKYNPGIYKLYEELTTSMESLEKRVQLVLLACEFHVMSKMKSCCRLLLDIIESREEPWSVGELMARPELKPLRLDLSLLLRKLVTRGLIREVAALPVANDPDALELQYAAAR</sequence>
<proteinExistence type="predicted"/>
<dbReference type="OrthoDB" id="2350973at2"/>
<dbReference type="AlphaFoldDB" id="L0EGQ5"/>
<dbReference type="Gene3D" id="1.20.120.330">
    <property type="entry name" value="Nucleotidyltransferases domain 2"/>
    <property type="match status" value="1"/>
</dbReference>
<keyword evidence="5" id="KW-1185">Reference proteome</keyword>
<dbReference type="Pfam" id="PF14540">
    <property type="entry name" value="NTF-like"/>
    <property type="match status" value="1"/>
</dbReference>
<evidence type="ECO:0000259" key="1">
    <source>
        <dbReference type="Pfam" id="PF14540"/>
    </source>
</evidence>